<keyword evidence="1" id="KW-0805">Transcription regulation</keyword>
<dbReference type="PROSITE" id="PS50977">
    <property type="entry name" value="HTH_TETR_2"/>
    <property type="match status" value="1"/>
</dbReference>
<dbReference type="SUPFAM" id="SSF48498">
    <property type="entry name" value="Tetracyclin repressor-like, C-terminal domain"/>
    <property type="match status" value="1"/>
</dbReference>
<dbReference type="OrthoDB" id="9805134at2"/>
<dbReference type="InterPro" id="IPR036271">
    <property type="entry name" value="Tet_transcr_reg_TetR-rel_C_sf"/>
</dbReference>
<comment type="caution">
    <text evidence="6">The sequence shown here is derived from an EMBL/GenBank/DDBJ whole genome shotgun (WGS) entry which is preliminary data.</text>
</comment>
<dbReference type="InterPro" id="IPR001647">
    <property type="entry name" value="HTH_TetR"/>
</dbReference>
<dbReference type="STRING" id="1193682.BJP25_06705"/>
<name>A0A1Q9LTT0_9PSEU</name>
<dbReference type="GO" id="GO:0003677">
    <property type="term" value="F:DNA binding"/>
    <property type="evidence" value="ECO:0007669"/>
    <property type="project" value="UniProtKB-UniRule"/>
</dbReference>
<protein>
    <submittedName>
        <fullName evidence="6">TetR family transcriptional regulator</fullName>
    </submittedName>
</protein>
<keyword evidence="2 4" id="KW-0238">DNA-binding</keyword>
<dbReference type="Gene3D" id="1.10.10.60">
    <property type="entry name" value="Homeodomain-like"/>
    <property type="match status" value="1"/>
</dbReference>
<dbReference type="Pfam" id="PF00440">
    <property type="entry name" value="TetR_N"/>
    <property type="match status" value="1"/>
</dbReference>
<evidence type="ECO:0000256" key="4">
    <source>
        <dbReference type="PROSITE-ProRule" id="PRU00335"/>
    </source>
</evidence>
<reference evidence="6 7" key="1">
    <citation type="submission" date="2016-10" db="EMBL/GenBank/DDBJ databases">
        <title>The Draft Genome Sequence of Actinokineospora bangkokensis 44EHWT reveals the biosynthetic pathway of antifungal compounds Thailandins with unusual extender unit butylmalonyl-CoA.</title>
        <authorList>
            <person name="Greule A."/>
            <person name="Intra B."/>
            <person name="Flemming S."/>
            <person name="Rommel M.G."/>
            <person name="Panbangred W."/>
            <person name="Bechthold A."/>
        </authorList>
    </citation>
    <scope>NUCLEOTIDE SEQUENCE [LARGE SCALE GENOMIC DNA]</scope>
    <source>
        <strain evidence="6 7">44EHW</strain>
    </source>
</reference>
<dbReference type="PRINTS" id="PR00455">
    <property type="entry name" value="HTHTETR"/>
</dbReference>
<keyword evidence="7" id="KW-1185">Reference proteome</keyword>
<dbReference type="SUPFAM" id="SSF46689">
    <property type="entry name" value="Homeodomain-like"/>
    <property type="match status" value="1"/>
</dbReference>
<organism evidence="6 7">
    <name type="scientific">Actinokineospora bangkokensis</name>
    <dbReference type="NCBI Taxonomy" id="1193682"/>
    <lineage>
        <taxon>Bacteria</taxon>
        <taxon>Bacillati</taxon>
        <taxon>Actinomycetota</taxon>
        <taxon>Actinomycetes</taxon>
        <taxon>Pseudonocardiales</taxon>
        <taxon>Pseudonocardiaceae</taxon>
        <taxon>Actinokineospora</taxon>
    </lineage>
</organism>
<proteinExistence type="predicted"/>
<dbReference type="AlphaFoldDB" id="A0A1Q9LTT0"/>
<dbReference type="PANTHER" id="PTHR47506:SF1">
    <property type="entry name" value="HTH-TYPE TRANSCRIPTIONAL REGULATOR YJDC"/>
    <property type="match status" value="1"/>
</dbReference>
<feature type="DNA-binding region" description="H-T-H motif" evidence="4">
    <location>
        <begin position="29"/>
        <end position="48"/>
    </location>
</feature>
<feature type="domain" description="HTH tetR-type" evidence="5">
    <location>
        <begin position="6"/>
        <end position="66"/>
    </location>
</feature>
<evidence type="ECO:0000256" key="3">
    <source>
        <dbReference type="ARBA" id="ARBA00023163"/>
    </source>
</evidence>
<sequence>MPRQKEFDPDAAVAAAMDLFWANGYAATTPQQLVDALGIGRGSLYNAFGSKHELFERALQHYYDTHTTTLIETLEGTGTVRSRLRAALELVAGQAHDRGCLITNTAVEFTDPGDPVVATIRRVLDRQEQAFRATVEEGQRSGEIPREHDAGALAAFFLATTNGIQVLAKANHGPERLSALVETALRAL</sequence>
<dbReference type="PANTHER" id="PTHR47506">
    <property type="entry name" value="TRANSCRIPTIONAL REGULATORY PROTEIN"/>
    <property type="match status" value="1"/>
</dbReference>
<dbReference type="Gene3D" id="1.10.357.10">
    <property type="entry name" value="Tetracycline Repressor, domain 2"/>
    <property type="match status" value="1"/>
</dbReference>
<accession>A0A1Q9LTT0</accession>
<dbReference type="Proteomes" id="UP000186040">
    <property type="component" value="Unassembled WGS sequence"/>
</dbReference>
<keyword evidence="3" id="KW-0804">Transcription</keyword>
<evidence type="ECO:0000313" key="6">
    <source>
        <dbReference type="EMBL" id="OLR95430.1"/>
    </source>
</evidence>
<evidence type="ECO:0000259" key="5">
    <source>
        <dbReference type="PROSITE" id="PS50977"/>
    </source>
</evidence>
<evidence type="ECO:0000256" key="1">
    <source>
        <dbReference type="ARBA" id="ARBA00023015"/>
    </source>
</evidence>
<gene>
    <name evidence="6" type="ORF">BJP25_06705</name>
</gene>
<dbReference type="Pfam" id="PF16925">
    <property type="entry name" value="TetR_C_13"/>
    <property type="match status" value="1"/>
</dbReference>
<dbReference type="RefSeq" id="WP_075972871.1">
    <property type="nucleotide sequence ID" value="NZ_MKQR01000002.1"/>
</dbReference>
<evidence type="ECO:0000313" key="7">
    <source>
        <dbReference type="Proteomes" id="UP000186040"/>
    </source>
</evidence>
<dbReference type="EMBL" id="MKQR01000002">
    <property type="protein sequence ID" value="OLR95430.1"/>
    <property type="molecule type" value="Genomic_DNA"/>
</dbReference>
<evidence type="ECO:0000256" key="2">
    <source>
        <dbReference type="ARBA" id="ARBA00023125"/>
    </source>
</evidence>
<dbReference type="InterPro" id="IPR011075">
    <property type="entry name" value="TetR_C"/>
</dbReference>
<dbReference type="InterPro" id="IPR009057">
    <property type="entry name" value="Homeodomain-like_sf"/>
</dbReference>